<evidence type="ECO:0000313" key="2">
    <source>
        <dbReference type="Proteomes" id="UP000467132"/>
    </source>
</evidence>
<sequence>MSDILETDIKFIEDKRKDLNLPKPQDFEEGRIKPEDIEKLLELVKLPFKEGSTSNSYTGYSSKGIKYLLQLNRLQQIFGNTHIKIEHKVIDKKLVESKDPNKNDMYYYKTYVEIQIGNYTLYTDSDNIPKTNFVSYYTVEGIGWGKAVDEGTAEKNSKTNGIKDVCKYMGMLRDIYLQDNDDSDSNYNEGLQGEIQLLSQPNIYPSGTIYLKSTAKDINKNKNIEIIIYRNNNYNEKEHKSMIQMLEKNRTHLIKGKNLKVNYLENKYQNREQYIIQKIN</sequence>
<keyword evidence="2" id="KW-1185">Reference proteome</keyword>
<dbReference type="Proteomes" id="UP000467132">
    <property type="component" value="Unassembled WGS sequence"/>
</dbReference>
<organism evidence="1 2">
    <name type="scientific">Senegalia massiliensis</name>
    <dbReference type="NCBI Taxonomy" id="1720316"/>
    <lineage>
        <taxon>Bacteria</taxon>
        <taxon>Bacillati</taxon>
        <taxon>Bacillota</taxon>
        <taxon>Clostridia</taxon>
        <taxon>Eubacteriales</taxon>
        <taxon>Clostridiaceae</taxon>
        <taxon>Senegalia</taxon>
    </lineage>
</organism>
<gene>
    <name evidence="1" type="ORF">D3Z33_12350</name>
</gene>
<name>A0A845R0A0_9CLOT</name>
<dbReference type="AlphaFoldDB" id="A0A845R0A0"/>
<dbReference type="RefSeq" id="WP_160198114.1">
    <property type="nucleotide sequence ID" value="NZ_QXXA01000013.1"/>
</dbReference>
<dbReference type="OrthoDB" id="9996576at2"/>
<evidence type="ECO:0000313" key="1">
    <source>
        <dbReference type="EMBL" id="NBI07644.1"/>
    </source>
</evidence>
<dbReference type="EMBL" id="QXXA01000013">
    <property type="protein sequence ID" value="NBI07644.1"/>
    <property type="molecule type" value="Genomic_DNA"/>
</dbReference>
<protein>
    <submittedName>
        <fullName evidence="1">Uncharacterized protein</fullName>
    </submittedName>
</protein>
<comment type="caution">
    <text evidence="1">The sequence shown here is derived from an EMBL/GenBank/DDBJ whole genome shotgun (WGS) entry which is preliminary data.</text>
</comment>
<accession>A0A845R0A0</accession>
<proteinExistence type="predicted"/>
<reference evidence="1 2" key="1">
    <citation type="submission" date="2018-08" db="EMBL/GenBank/DDBJ databases">
        <title>Murine metabolic-syndrome-specific gut microbial biobank.</title>
        <authorList>
            <person name="Liu C."/>
        </authorList>
    </citation>
    <scope>NUCLEOTIDE SEQUENCE [LARGE SCALE GENOMIC DNA]</scope>
    <source>
        <strain evidence="1 2">583</strain>
    </source>
</reference>